<accession>A0A6P1DFB5</accession>
<gene>
    <name evidence="2" type="ORF">GV789_27805</name>
</gene>
<dbReference type="AlphaFoldDB" id="A0A6P1DFB5"/>
<comment type="similarity">
    <text evidence="1">Belongs to the WXG100 family.</text>
</comment>
<comment type="caution">
    <text evidence="2">The sequence shown here is derived from an EMBL/GenBank/DDBJ whole genome shotgun (WGS) entry which is preliminary data.</text>
</comment>
<dbReference type="Pfam" id="PF06013">
    <property type="entry name" value="WXG100"/>
    <property type="match status" value="1"/>
</dbReference>
<proteinExistence type="inferred from homology"/>
<evidence type="ECO:0000313" key="3">
    <source>
        <dbReference type="Proteomes" id="UP000468928"/>
    </source>
</evidence>
<evidence type="ECO:0000313" key="2">
    <source>
        <dbReference type="EMBL" id="NEW48199.1"/>
    </source>
</evidence>
<dbReference type="InterPro" id="IPR010310">
    <property type="entry name" value="T7SS_ESAT-6-like"/>
</dbReference>
<dbReference type="Proteomes" id="UP000468928">
    <property type="component" value="Unassembled WGS sequence"/>
</dbReference>
<dbReference type="SUPFAM" id="SSF140453">
    <property type="entry name" value="EsxAB dimer-like"/>
    <property type="match status" value="1"/>
</dbReference>
<dbReference type="Gene3D" id="1.10.287.1060">
    <property type="entry name" value="ESAT-6-like"/>
    <property type="match status" value="1"/>
</dbReference>
<protein>
    <recommendedName>
        <fullName evidence="1">ESAT-6-like protein</fullName>
    </recommendedName>
</protein>
<evidence type="ECO:0000256" key="1">
    <source>
        <dbReference type="RuleBase" id="RU362001"/>
    </source>
</evidence>
<dbReference type="RefSeq" id="WP_163830357.1">
    <property type="nucleotide sequence ID" value="NZ_JAAGUZ010000133.1"/>
</dbReference>
<dbReference type="NCBIfam" id="TIGR03930">
    <property type="entry name" value="WXG100_ESAT6"/>
    <property type="match status" value="1"/>
</dbReference>
<dbReference type="InterPro" id="IPR036689">
    <property type="entry name" value="ESAT-6-like_sf"/>
</dbReference>
<sequence>MGYDAGSGNGYRVDLAELENITTRLQGLIGFVEDCLTQIDTRVAAVQSSWSGQAADAHATAHRDWLAGAQDMRDGLERMRAAAVTARDNYTSASRTNVAMLGRGGAA</sequence>
<reference evidence="2 3" key="1">
    <citation type="submission" date="2020-01" db="EMBL/GenBank/DDBJ databases">
        <title>Genetics and antimicrobial susceptibilities of Nocardia species isolated from the soil; a comparison with species isolated from humans.</title>
        <authorList>
            <person name="Carrasco G."/>
            <person name="Monzon S."/>
            <person name="Sansegundo M."/>
            <person name="Garcia E."/>
            <person name="Garrido N."/>
            <person name="Medina M.J."/>
            <person name="Villalon P."/>
            <person name="Ramirez-Arocha A.C."/>
            <person name="Jimenez P."/>
            <person name="Cuesta I."/>
            <person name="Valdezate S."/>
        </authorList>
    </citation>
    <scope>NUCLEOTIDE SEQUENCE [LARGE SCALE GENOMIC DNA]</scope>
    <source>
        <strain evidence="2 3">CNM20110639</strain>
    </source>
</reference>
<name>A0A6P1DFB5_9NOCA</name>
<dbReference type="EMBL" id="JAAGUZ010000133">
    <property type="protein sequence ID" value="NEW48199.1"/>
    <property type="molecule type" value="Genomic_DNA"/>
</dbReference>
<organism evidence="2 3">
    <name type="scientific">Nocardia cyriacigeorgica</name>
    <dbReference type="NCBI Taxonomy" id="135487"/>
    <lineage>
        <taxon>Bacteria</taxon>
        <taxon>Bacillati</taxon>
        <taxon>Actinomycetota</taxon>
        <taxon>Actinomycetes</taxon>
        <taxon>Mycobacteriales</taxon>
        <taxon>Nocardiaceae</taxon>
        <taxon>Nocardia</taxon>
    </lineage>
</organism>